<feature type="chain" id="PRO_5040429277" evidence="1">
    <location>
        <begin position="25"/>
        <end position="418"/>
    </location>
</feature>
<evidence type="ECO:0000256" key="1">
    <source>
        <dbReference type="SAM" id="SignalP"/>
    </source>
</evidence>
<dbReference type="PANTHER" id="PTHR47412:SF1">
    <property type="entry name" value="FI01434P-RELATED"/>
    <property type="match status" value="1"/>
</dbReference>
<dbReference type="OrthoDB" id="9974378at2759"/>
<accession>A0A9P0B302</accession>
<evidence type="ECO:0000313" key="3">
    <source>
        <dbReference type="Proteomes" id="UP001154078"/>
    </source>
</evidence>
<dbReference type="PANTHER" id="PTHR47412">
    <property type="entry name" value="FI01434P-RELATED"/>
    <property type="match status" value="1"/>
</dbReference>
<organism evidence="2 3">
    <name type="scientific">Brassicogethes aeneus</name>
    <name type="common">Rape pollen beetle</name>
    <name type="synonym">Meligethes aeneus</name>
    <dbReference type="NCBI Taxonomy" id="1431903"/>
    <lineage>
        <taxon>Eukaryota</taxon>
        <taxon>Metazoa</taxon>
        <taxon>Ecdysozoa</taxon>
        <taxon>Arthropoda</taxon>
        <taxon>Hexapoda</taxon>
        <taxon>Insecta</taxon>
        <taxon>Pterygota</taxon>
        <taxon>Neoptera</taxon>
        <taxon>Endopterygota</taxon>
        <taxon>Coleoptera</taxon>
        <taxon>Polyphaga</taxon>
        <taxon>Cucujiformia</taxon>
        <taxon>Nitidulidae</taxon>
        <taxon>Meligethinae</taxon>
        <taxon>Brassicogethes</taxon>
    </lineage>
</organism>
<keyword evidence="1" id="KW-0732">Signal</keyword>
<dbReference type="Proteomes" id="UP001154078">
    <property type="component" value="Chromosome 3"/>
</dbReference>
<gene>
    <name evidence="2" type="ORF">MELIAE_LOCUS5587</name>
</gene>
<dbReference type="Pfam" id="PF13896">
    <property type="entry name" value="Glyco_transf_49"/>
    <property type="match status" value="1"/>
</dbReference>
<protein>
    <submittedName>
        <fullName evidence="2">Uncharacterized protein</fullName>
    </submittedName>
</protein>
<sequence>MNKKYYITLLTVSFLVFVITKYKPHEHPQVKVVKEYIIQKVSYENTESIKTVNKMGCYDKPLDQKIYQRGEYWVMTNYIKPKMEFHCHESITYTTHGDFQFLDNLPPLVERWLGPVSIALHAPGDDFKDTLESMLYFRECTSNMIREYVSFHVYFHNKHLPKEIPSFEKISQLTYDCKGGPPIVKKSSQMYKTKKNLLYPVNVGRNIAREAAQTHYIFASDIELYPSPNIIPKFLAMIEKNEGPLQSKNKVFPIPIFEIKEDQAVPETKTALQGMLRKKTAIPFHKFVCSWCHNIPKAREWEKAAEGKNMEVFHVAKRQGPYKSWEPIYIGTNDEPLYDERLSWEGKRDKMTQGYVLCVKDYDFLILNNAFLVHRPGIKKYHNDPGRNKISSQTNRLIGSRIFPEIKRLYGSRKGCIV</sequence>
<keyword evidence="3" id="KW-1185">Reference proteome</keyword>
<proteinExistence type="predicted"/>
<name>A0A9P0B302_BRAAE</name>
<dbReference type="AlphaFoldDB" id="A0A9P0B302"/>
<dbReference type="EMBL" id="OV121134">
    <property type="protein sequence ID" value="CAH0553654.1"/>
    <property type="molecule type" value="Genomic_DNA"/>
</dbReference>
<evidence type="ECO:0000313" key="2">
    <source>
        <dbReference type="EMBL" id="CAH0553654.1"/>
    </source>
</evidence>
<reference evidence="2" key="1">
    <citation type="submission" date="2021-12" db="EMBL/GenBank/DDBJ databases">
        <authorList>
            <person name="King R."/>
        </authorList>
    </citation>
    <scope>NUCLEOTIDE SEQUENCE</scope>
</reference>
<feature type="signal peptide" evidence="1">
    <location>
        <begin position="1"/>
        <end position="24"/>
    </location>
</feature>